<dbReference type="Pfam" id="PF00535">
    <property type="entry name" value="Glycos_transf_2"/>
    <property type="match status" value="1"/>
</dbReference>
<dbReference type="AlphaFoldDB" id="A0A3E3K158"/>
<dbReference type="Gene3D" id="3.90.550.10">
    <property type="entry name" value="Spore Coat Polysaccharide Biosynthesis Protein SpsA, Chain A"/>
    <property type="match status" value="1"/>
</dbReference>
<gene>
    <name evidence="2" type="ORF">DW016_09960</name>
</gene>
<comment type="caution">
    <text evidence="2">The sequence shown here is derived from an EMBL/GenBank/DDBJ whole genome shotgun (WGS) entry which is preliminary data.</text>
</comment>
<proteinExistence type="predicted"/>
<evidence type="ECO:0000313" key="2">
    <source>
        <dbReference type="EMBL" id="RGE86387.1"/>
    </source>
</evidence>
<dbReference type="GeneID" id="97193324"/>
<dbReference type="SUPFAM" id="SSF53448">
    <property type="entry name" value="Nucleotide-diphospho-sugar transferases"/>
    <property type="match status" value="1"/>
</dbReference>
<dbReference type="GO" id="GO:0016740">
    <property type="term" value="F:transferase activity"/>
    <property type="evidence" value="ECO:0007669"/>
    <property type="project" value="UniProtKB-KW"/>
</dbReference>
<dbReference type="InterPro" id="IPR001173">
    <property type="entry name" value="Glyco_trans_2-like"/>
</dbReference>
<evidence type="ECO:0000313" key="3">
    <source>
        <dbReference type="Proteomes" id="UP000261080"/>
    </source>
</evidence>
<sequence length="306" mass="35138">MKMEVNVVIPMYNSISSIEKSVRSVLGQKNISVKVFVVDHGSDDGALELVTHKFGNDKRVKIIPIGRSKNEKRSASKPMNRGIQEIMNQMRNDLDIWVMRLDADDILYNPHVLSKAINMKKQDTLLICGSIIFSNSSKKIASKYYLQEKYATVSKLCKCAAYGFPHHATLIALNLLKTIEKEENSFFCTNIGYGEDFDFSLKLFKNCNDNQIIFTENEFIIKEQSGETITNTISTKNYIKDHIMILLKNSKLSKKFMLKTILWRLLNNCRFCKGVMNRMEAPALKFANSTIENYEIIKRMSGWTEE</sequence>
<dbReference type="EMBL" id="QVLX01000005">
    <property type="protein sequence ID" value="RGE86387.1"/>
    <property type="molecule type" value="Genomic_DNA"/>
</dbReference>
<reference evidence="2 3" key="1">
    <citation type="submission" date="2018-08" db="EMBL/GenBank/DDBJ databases">
        <title>A genome reference for cultivated species of the human gut microbiota.</title>
        <authorList>
            <person name="Zou Y."/>
            <person name="Xue W."/>
            <person name="Luo G."/>
        </authorList>
    </citation>
    <scope>NUCLEOTIDE SEQUENCE [LARGE SCALE GENOMIC DNA]</scope>
    <source>
        <strain evidence="2 3">AF37-2AT</strain>
    </source>
</reference>
<protein>
    <submittedName>
        <fullName evidence="2">Glycosyltransferase</fullName>
    </submittedName>
</protein>
<evidence type="ECO:0000259" key="1">
    <source>
        <dbReference type="Pfam" id="PF00535"/>
    </source>
</evidence>
<organism evidence="2 3">
    <name type="scientific">Sellimonas intestinalis</name>
    <dbReference type="NCBI Taxonomy" id="1653434"/>
    <lineage>
        <taxon>Bacteria</taxon>
        <taxon>Bacillati</taxon>
        <taxon>Bacillota</taxon>
        <taxon>Clostridia</taxon>
        <taxon>Lachnospirales</taxon>
        <taxon>Lachnospiraceae</taxon>
        <taxon>Sellimonas</taxon>
    </lineage>
</organism>
<keyword evidence="3" id="KW-1185">Reference proteome</keyword>
<dbReference type="PANTHER" id="PTHR43685">
    <property type="entry name" value="GLYCOSYLTRANSFERASE"/>
    <property type="match status" value="1"/>
</dbReference>
<accession>A0A3E3K158</accession>
<dbReference type="InterPro" id="IPR050834">
    <property type="entry name" value="Glycosyltransf_2"/>
</dbReference>
<dbReference type="Proteomes" id="UP000261080">
    <property type="component" value="Unassembled WGS sequence"/>
</dbReference>
<name>A0A3E3K158_9FIRM</name>
<dbReference type="PANTHER" id="PTHR43685:SF2">
    <property type="entry name" value="GLYCOSYLTRANSFERASE 2-LIKE DOMAIN-CONTAINING PROTEIN"/>
    <property type="match status" value="1"/>
</dbReference>
<feature type="domain" description="Glycosyltransferase 2-like" evidence="1">
    <location>
        <begin position="7"/>
        <end position="145"/>
    </location>
</feature>
<dbReference type="RefSeq" id="WP_053768775.1">
    <property type="nucleotide sequence ID" value="NZ_CP094681.1"/>
</dbReference>
<dbReference type="OrthoDB" id="9771846at2"/>
<dbReference type="InterPro" id="IPR029044">
    <property type="entry name" value="Nucleotide-diphossugar_trans"/>
</dbReference>
<keyword evidence="2" id="KW-0808">Transferase</keyword>